<accession>A0AAI9T2X4</accession>
<organism evidence="1 2">
    <name type="scientific">Spiroplasma melliferum KC3</name>
    <dbReference type="NCBI Taxonomy" id="570509"/>
    <lineage>
        <taxon>Bacteria</taxon>
        <taxon>Bacillati</taxon>
        <taxon>Mycoplasmatota</taxon>
        <taxon>Mollicutes</taxon>
        <taxon>Entomoplasmatales</taxon>
        <taxon>Spiroplasmataceae</taxon>
        <taxon>Spiroplasma</taxon>
    </lineage>
</organism>
<evidence type="ECO:0000313" key="2">
    <source>
        <dbReference type="Proteomes" id="UP000004057"/>
    </source>
</evidence>
<name>A0AAI9T2X4_SPIME</name>
<sequence length="178" mass="21413">MRKKTKAAWNFTADKISEKWNSAKNWLLKKHYYWTNYNKWLDIRTKEERKKINFQQDIVINAQIYYKQVEREAKRKLEEIKNIAKRDNIYQYLEPDFSQIENILDNFDIVKMMSRLSTSNQDLANKFKDILNEFSTVSSSRSNSEQMIDNDISSDDNDEFFDALEELEPVKTDNERSL</sequence>
<protein>
    <submittedName>
        <fullName evidence="1">Uncharacterized protein</fullName>
    </submittedName>
</protein>
<reference evidence="1 2" key="1">
    <citation type="journal article" date="2012" name="J. Proteome Res.">
        <title>Application of Spiroplasma melliferum proteogenomic profiling for the discovery of virulence factors and pathogenicity mechanisms in host-associated spiroplasmas.</title>
        <authorList>
            <person name="Alexeev D."/>
            <person name="Kostrjukova E."/>
            <person name="Aliper A."/>
            <person name="Popenko A."/>
            <person name="Bazaleev N."/>
            <person name="Tyakht A."/>
            <person name="Selezneva O."/>
            <person name="Akopian T."/>
            <person name="Prichodko E."/>
            <person name="Kondratov I."/>
            <person name="Chukin M."/>
            <person name="Demina I."/>
            <person name="Galyamina M."/>
            <person name="Kamashev D."/>
            <person name="Vanyushkina A."/>
            <person name="Ladygina V."/>
            <person name="Levitskii S."/>
            <person name="Lazarev V."/>
            <person name="Govorun V."/>
        </authorList>
    </citation>
    <scope>NUCLEOTIDE SEQUENCE [LARGE SCALE GENOMIC DNA]</scope>
    <source>
        <strain evidence="1 2">KC3</strain>
    </source>
</reference>
<comment type="caution">
    <text evidence="1">The sequence shown here is derived from an EMBL/GenBank/DDBJ whole genome shotgun (WGS) entry which is preliminary data.</text>
</comment>
<dbReference type="RefSeq" id="WP_004028675.1">
    <property type="nucleotide sequence ID" value="NZ_AGBZ02000004.1"/>
</dbReference>
<gene>
    <name evidence="1" type="ORF">SPM_006170</name>
</gene>
<dbReference type="AlphaFoldDB" id="A0AAI9T2X4"/>
<dbReference type="EMBL" id="AGBZ02000004">
    <property type="protein sequence ID" value="KAI92294.1"/>
    <property type="molecule type" value="Genomic_DNA"/>
</dbReference>
<proteinExistence type="predicted"/>
<dbReference type="Proteomes" id="UP000004057">
    <property type="component" value="Unassembled WGS sequence"/>
</dbReference>
<evidence type="ECO:0000313" key="1">
    <source>
        <dbReference type="EMBL" id="KAI92294.1"/>
    </source>
</evidence>